<keyword evidence="2 8" id="KW-1277">Toxin-antitoxin system</keyword>
<evidence type="ECO:0000256" key="3">
    <source>
        <dbReference type="ARBA" id="ARBA00022722"/>
    </source>
</evidence>
<feature type="domain" description="PIN" evidence="9">
    <location>
        <begin position="5"/>
        <end position="126"/>
    </location>
</feature>
<evidence type="ECO:0000313" key="11">
    <source>
        <dbReference type="Proteomes" id="UP000002964"/>
    </source>
</evidence>
<dbReference type="HOGENOM" id="CLU_118482_8_0_6"/>
<name>H8Z6B2_9GAMM</name>
<comment type="similarity">
    <text evidence="7 8">Belongs to the PINc/VapC protein family.</text>
</comment>
<evidence type="ECO:0000256" key="7">
    <source>
        <dbReference type="ARBA" id="ARBA00038093"/>
    </source>
</evidence>
<dbReference type="CDD" id="cd18746">
    <property type="entry name" value="PIN_VapC4-5_FitB-like"/>
    <property type="match status" value="1"/>
</dbReference>
<dbReference type="GO" id="GO:0090729">
    <property type="term" value="F:toxin activity"/>
    <property type="evidence" value="ECO:0007669"/>
    <property type="project" value="UniProtKB-KW"/>
</dbReference>
<dbReference type="GO" id="GO:0000287">
    <property type="term" value="F:magnesium ion binding"/>
    <property type="evidence" value="ECO:0007669"/>
    <property type="project" value="UniProtKB-UniRule"/>
</dbReference>
<keyword evidence="4 8" id="KW-0479">Metal-binding</keyword>
<keyword evidence="6 8" id="KW-0460">Magnesium</keyword>
<dbReference type="EMBL" id="JH603170">
    <property type="protein sequence ID" value="EIC20696.1"/>
    <property type="molecule type" value="Genomic_DNA"/>
</dbReference>
<dbReference type="GO" id="GO:0016787">
    <property type="term" value="F:hydrolase activity"/>
    <property type="evidence" value="ECO:0007669"/>
    <property type="project" value="UniProtKB-KW"/>
</dbReference>
<evidence type="ECO:0000256" key="1">
    <source>
        <dbReference type="ARBA" id="ARBA00001946"/>
    </source>
</evidence>
<evidence type="ECO:0000256" key="2">
    <source>
        <dbReference type="ARBA" id="ARBA00022649"/>
    </source>
</evidence>
<dbReference type="STRING" id="631362.Thi970DRAFT_04351"/>
<keyword evidence="5 8" id="KW-0378">Hydrolase</keyword>
<dbReference type="InterPro" id="IPR029060">
    <property type="entry name" value="PIN-like_dom_sf"/>
</dbReference>
<dbReference type="RefSeq" id="WP_009151099.1">
    <property type="nucleotide sequence ID" value="NZ_CP121471.1"/>
</dbReference>
<accession>H8Z6B2</accession>
<dbReference type="Gene3D" id="3.40.50.1010">
    <property type="entry name" value="5'-nuclease"/>
    <property type="match status" value="1"/>
</dbReference>
<dbReference type="AlphaFoldDB" id="H8Z6B2"/>
<dbReference type="InterPro" id="IPR050556">
    <property type="entry name" value="Type_II_TA_system_RNase"/>
</dbReference>
<evidence type="ECO:0000313" key="10">
    <source>
        <dbReference type="EMBL" id="EIC20696.1"/>
    </source>
</evidence>
<dbReference type="eggNOG" id="COG1487">
    <property type="taxonomic scope" value="Bacteria"/>
</dbReference>
<dbReference type="InterPro" id="IPR022907">
    <property type="entry name" value="VapC_family"/>
</dbReference>
<dbReference type="PANTHER" id="PTHR33653">
    <property type="entry name" value="RIBONUCLEASE VAPC2"/>
    <property type="match status" value="1"/>
</dbReference>
<evidence type="ECO:0000256" key="8">
    <source>
        <dbReference type="HAMAP-Rule" id="MF_00265"/>
    </source>
</evidence>
<gene>
    <name evidence="8" type="primary">vapC</name>
    <name evidence="10" type="ORF">Thi970DRAFT_04351</name>
</gene>
<dbReference type="InterPro" id="IPR002716">
    <property type="entry name" value="PIN_dom"/>
</dbReference>
<dbReference type="GO" id="GO:0004540">
    <property type="term" value="F:RNA nuclease activity"/>
    <property type="evidence" value="ECO:0007669"/>
    <property type="project" value="InterPro"/>
</dbReference>
<dbReference type="OrthoDB" id="9804823at2"/>
<keyword evidence="8" id="KW-0800">Toxin</keyword>
<sequence length="141" mass="16057">MTGWMLDTNVLSELRRPRPAQKVIAFIRGLPLSQLFVSEVTFAEIRFGIEQLGDLKRRAEIRLWLQNQLRPMFQNRVLPISEDVLVQWRLIIEQGRKAGHTFSHPDVLIAATAAHNGLSVVTRDTTDFLAAGIKTINPWQS</sequence>
<feature type="binding site" evidence="8">
    <location>
        <position position="106"/>
    </location>
    <ligand>
        <name>Mg(2+)</name>
        <dbReference type="ChEBI" id="CHEBI:18420"/>
    </ligand>
</feature>
<organism evidence="10 11">
    <name type="scientific">Thiorhodovibrio frisius</name>
    <dbReference type="NCBI Taxonomy" id="631362"/>
    <lineage>
        <taxon>Bacteria</taxon>
        <taxon>Pseudomonadati</taxon>
        <taxon>Pseudomonadota</taxon>
        <taxon>Gammaproteobacteria</taxon>
        <taxon>Chromatiales</taxon>
        <taxon>Chromatiaceae</taxon>
        <taxon>Thiorhodovibrio</taxon>
    </lineage>
</organism>
<evidence type="ECO:0000259" key="9">
    <source>
        <dbReference type="Pfam" id="PF01850"/>
    </source>
</evidence>
<reference evidence="10 11" key="2">
    <citation type="submission" date="2011-11" db="EMBL/GenBank/DDBJ databases">
        <authorList>
            <consortium name="US DOE Joint Genome Institute"/>
            <person name="Lucas S."/>
            <person name="Han J."/>
            <person name="Lapidus A."/>
            <person name="Cheng J.-F."/>
            <person name="Goodwin L."/>
            <person name="Pitluck S."/>
            <person name="Peters L."/>
            <person name="Ovchinnikova G."/>
            <person name="Zhang X."/>
            <person name="Detter J.C."/>
            <person name="Han C."/>
            <person name="Tapia R."/>
            <person name="Land M."/>
            <person name="Hauser L."/>
            <person name="Kyrpides N."/>
            <person name="Ivanova N."/>
            <person name="Pagani I."/>
            <person name="Vogl K."/>
            <person name="Liu Z."/>
            <person name="Overmann J."/>
            <person name="Frigaard N.-U."/>
            <person name="Bryant D."/>
            <person name="Woyke T."/>
        </authorList>
    </citation>
    <scope>NUCLEOTIDE SEQUENCE [LARGE SCALE GENOMIC DNA]</scope>
    <source>
        <strain evidence="10 11">970</strain>
    </source>
</reference>
<dbReference type="EC" id="3.1.-.-" evidence="8"/>
<evidence type="ECO:0000256" key="6">
    <source>
        <dbReference type="ARBA" id="ARBA00022842"/>
    </source>
</evidence>
<keyword evidence="11" id="KW-1185">Reference proteome</keyword>
<evidence type="ECO:0000256" key="4">
    <source>
        <dbReference type="ARBA" id="ARBA00022723"/>
    </source>
</evidence>
<dbReference type="PANTHER" id="PTHR33653:SF1">
    <property type="entry name" value="RIBONUCLEASE VAPC2"/>
    <property type="match status" value="1"/>
</dbReference>
<feature type="binding site" evidence="8">
    <location>
        <position position="7"/>
    </location>
    <ligand>
        <name>Mg(2+)</name>
        <dbReference type="ChEBI" id="CHEBI:18420"/>
    </ligand>
</feature>
<proteinExistence type="inferred from homology"/>
<dbReference type="SUPFAM" id="SSF88723">
    <property type="entry name" value="PIN domain-like"/>
    <property type="match status" value="1"/>
</dbReference>
<comment type="function">
    <text evidence="8">Toxic component of a toxin-antitoxin (TA) system. An RNase.</text>
</comment>
<keyword evidence="3 8" id="KW-0540">Nuclease</keyword>
<reference evidence="11" key="1">
    <citation type="submission" date="2011-06" db="EMBL/GenBank/DDBJ databases">
        <authorList>
            <consortium name="US DOE Joint Genome Institute (JGI-PGF)"/>
            <person name="Lucas S."/>
            <person name="Han J."/>
            <person name="Lapidus A."/>
            <person name="Cheng J.-F."/>
            <person name="Goodwin L."/>
            <person name="Pitluck S."/>
            <person name="Peters L."/>
            <person name="Land M.L."/>
            <person name="Hauser L."/>
            <person name="Vogl K."/>
            <person name="Liu Z."/>
            <person name="Overmann J."/>
            <person name="Frigaard N.-U."/>
            <person name="Bryant D.A."/>
            <person name="Woyke T.J."/>
        </authorList>
    </citation>
    <scope>NUCLEOTIDE SEQUENCE [LARGE SCALE GENOMIC DNA]</scope>
    <source>
        <strain evidence="11">970</strain>
    </source>
</reference>
<dbReference type="Pfam" id="PF01850">
    <property type="entry name" value="PIN"/>
    <property type="match status" value="1"/>
</dbReference>
<protein>
    <recommendedName>
        <fullName evidence="8">Ribonuclease VapC</fullName>
        <shortName evidence="8">RNase VapC</shortName>
        <ecNumber evidence="8">3.1.-.-</ecNumber>
    </recommendedName>
    <alternativeName>
        <fullName evidence="8">Toxin VapC</fullName>
    </alternativeName>
</protein>
<dbReference type="Proteomes" id="UP000002964">
    <property type="component" value="Unassembled WGS sequence"/>
</dbReference>
<evidence type="ECO:0000256" key="5">
    <source>
        <dbReference type="ARBA" id="ARBA00022801"/>
    </source>
</evidence>
<dbReference type="HAMAP" id="MF_00265">
    <property type="entry name" value="VapC_Nob1"/>
    <property type="match status" value="1"/>
</dbReference>
<comment type="cofactor">
    <cofactor evidence="1 8">
        <name>Mg(2+)</name>
        <dbReference type="ChEBI" id="CHEBI:18420"/>
    </cofactor>
</comment>